<sequence>MPTGVGPTSKDLEEALYTIDRKNNEIRQLKDEIKQLQVDLEAQEQANDQLEKDFNDLQNDFDRYKASREAVRLAEKPDQTKAANPDATLAKQLGQLRDLLAEAEAVNDRQKRQIQDMTSEAARKYAEQQTQLQGLESLLDQVKHQYEEFIQVTKLENDSYRQLQTQEYERLKVAFETHKKEQYDEKRAMMMEHQAMLYTLQTLFEEYKKTSEFLVCVEISKLEDEIINQSIRYENEIMYIIQAKDKFYADMMVSKDAKIMNLIEGSDLTSLLQKHELDIENVRKEYTLELERIRTQQESEQKHVISLLQRQNSTLEAKADKLAAHIKMLETKIKDLIVALEAKNKTIAERDELIVTKDLQHTTQLEQERLRYAQVLQEKEFLRHKVIRLNMESKGTGENTIENMLKRISRETTEVAKHYGDLSTQYDALLDENGKLTRQIREREKWIEYLEREVKKRTEEFKFMVTTFESFLAQRSKQSRRERNKRLSRARSDLVSSTRSDGVGRAATGLEDLAAGIMPGSNGCGGMHAPLDLTVHPADFKTVRIRVPDVVNHVRVNELDALTSEKQEMDRAMTYLKRFKTMSRAFATGQVKLVGERAGADAVSGLESNRGADDDLSGNDGSGVLSDHPTPVIPMYGSHGSIVDASAHPTRRVYQVAERDHGQGGLVTAGSIKVYDYEAGSSAKTDPGSPPGAGNGAVGAMIGAFRGAKKSPLGHAKGVSKARGQGSMLSNLQLVAGSQTARGGGD</sequence>
<gene>
    <name evidence="3" type="ORF">AMAG_17062</name>
</gene>
<keyword evidence="1" id="KW-0175">Coiled coil</keyword>
<feature type="compositionally biased region" description="Basic residues" evidence="2">
    <location>
        <begin position="477"/>
        <end position="489"/>
    </location>
</feature>
<proteinExistence type="predicted"/>
<dbReference type="VEuPathDB" id="FungiDB:AMAG_17062"/>
<reference evidence="3 4" key="1">
    <citation type="submission" date="2009-11" db="EMBL/GenBank/DDBJ databases">
        <title>Annotation of Allomyces macrogynus ATCC 38327.</title>
        <authorList>
            <consortium name="The Broad Institute Genome Sequencing Platform"/>
            <person name="Russ C."/>
            <person name="Cuomo C."/>
            <person name="Burger G."/>
            <person name="Gray M.W."/>
            <person name="Holland P.W.H."/>
            <person name="King N."/>
            <person name="Lang F.B.F."/>
            <person name="Roger A.J."/>
            <person name="Ruiz-Trillo I."/>
            <person name="Young S.K."/>
            <person name="Zeng Q."/>
            <person name="Gargeya S."/>
            <person name="Fitzgerald M."/>
            <person name="Haas B."/>
            <person name="Abouelleil A."/>
            <person name="Alvarado L."/>
            <person name="Arachchi H.M."/>
            <person name="Berlin A."/>
            <person name="Chapman S.B."/>
            <person name="Gearin G."/>
            <person name="Goldberg J."/>
            <person name="Griggs A."/>
            <person name="Gujja S."/>
            <person name="Hansen M."/>
            <person name="Heiman D."/>
            <person name="Howarth C."/>
            <person name="Larimer J."/>
            <person name="Lui A."/>
            <person name="MacDonald P.J.P."/>
            <person name="McCowen C."/>
            <person name="Montmayeur A."/>
            <person name="Murphy C."/>
            <person name="Neiman D."/>
            <person name="Pearson M."/>
            <person name="Priest M."/>
            <person name="Roberts A."/>
            <person name="Saif S."/>
            <person name="Shea T."/>
            <person name="Sisk P."/>
            <person name="Stolte C."/>
            <person name="Sykes S."/>
            <person name="Wortman J."/>
            <person name="Nusbaum C."/>
            <person name="Birren B."/>
        </authorList>
    </citation>
    <scope>NUCLEOTIDE SEQUENCE [LARGE SCALE GENOMIC DNA]</scope>
    <source>
        <strain evidence="3 4">ATCC 38327</strain>
    </source>
</reference>
<dbReference type="OMA" id="RLEHETY"/>
<feature type="region of interest" description="Disordered" evidence="2">
    <location>
        <begin position="474"/>
        <end position="501"/>
    </location>
</feature>
<dbReference type="Proteomes" id="UP000054350">
    <property type="component" value="Unassembled WGS sequence"/>
</dbReference>
<keyword evidence="4" id="KW-1185">Reference proteome</keyword>
<dbReference type="EMBL" id="GG745383">
    <property type="protein sequence ID" value="KNE72726.1"/>
    <property type="molecule type" value="Genomic_DNA"/>
</dbReference>
<feature type="coiled-coil region" evidence="1">
    <location>
        <begin position="272"/>
        <end position="385"/>
    </location>
</feature>
<evidence type="ECO:0000256" key="1">
    <source>
        <dbReference type="SAM" id="Coils"/>
    </source>
</evidence>
<evidence type="ECO:0000313" key="4">
    <source>
        <dbReference type="Proteomes" id="UP000054350"/>
    </source>
</evidence>
<dbReference type="OrthoDB" id="5547502at2759"/>
<feature type="coiled-coil region" evidence="1">
    <location>
        <begin position="12"/>
        <end position="152"/>
    </location>
</feature>
<evidence type="ECO:0000256" key="2">
    <source>
        <dbReference type="SAM" id="MobiDB-lite"/>
    </source>
</evidence>
<dbReference type="AlphaFoldDB" id="A0A0L0TDH2"/>
<reference evidence="4" key="2">
    <citation type="submission" date="2009-11" db="EMBL/GenBank/DDBJ databases">
        <title>The Genome Sequence of Allomyces macrogynus strain ATCC 38327.</title>
        <authorList>
            <consortium name="The Broad Institute Genome Sequencing Platform"/>
            <person name="Russ C."/>
            <person name="Cuomo C."/>
            <person name="Shea T."/>
            <person name="Young S.K."/>
            <person name="Zeng Q."/>
            <person name="Koehrsen M."/>
            <person name="Haas B."/>
            <person name="Borodovsky M."/>
            <person name="Guigo R."/>
            <person name="Alvarado L."/>
            <person name="Berlin A."/>
            <person name="Borenstein D."/>
            <person name="Chen Z."/>
            <person name="Engels R."/>
            <person name="Freedman E."/>
            <person name="Gellesch M."/>
            <person name="Goldberg J."/>
            <person name="Griggs A."/>
            <person name="Gujja S."/>
            <person name="Heiman D."/>
            <person name="Hepburn T."/>
            <person name="Howarth C."/>
            <person name="Jen D."/>
            <person name="Larson L."/>
            <person name="Lewis B."/>
            <person name="Mehta T."/>
            <person name="Park D."/>
            <person name="Pearson M."/>
            <person name="Roberts A."/>
            <person name="Saif S."/>
            <person name="Shenoy N."/>
            <person name="Sisk P."/>
            <person name="Stolte C."/>
            <person name="Sykes S."/>
            <person name="Walk T."/>
            <person name="White J."/>
            <person name="Yandava C."/>
            <person name="Burger G."/>
            <person name="Gray M.W."/>
            <person name="Holland P.W.H."/>
            <person name="King N."/>
            <person name="Lang F.B.F."/>
            <person name="Roger A.J."/>
            <person name="Ruiz-Trillo I."/>
            <person name="Lander E."/>
            <person name="Nusbaum C."/>
        </authorList>
    </citation>
    <scope>NUCLEOTIDE SEQUENCE [LARGE SCALE GENOMIC DNA]</scope>
    <source>
        <strain evidence="4">ATCC 38327</strain>
    </source>
</reference>
<organism evidence="3 4">
    <name type="scientific">Allomyces macrogynus (strain ATCC 38327)</name>
    <name type="common">Allomyces javanicus var. macrogynus</name>
    <dbReference type="NCBI Taxonomy" id="578462"/>
    <lineage>
        <taxon>Eukaryota</taxon>
        <taxon>Fungi</taxon>
        <taxon>Fungi incertae sedis</taxon>
        <taxon>Blastocladiomycota</taxon>
        <taxon>Blastocladiomycetes</taxon>
        <taxon>Blastocladiales</taxon>
        <taxon>Blastocladiaceae</taxon>
        <taxon>Allomyces</taxon>
    </lineage>
</organism>
<protein>
    <submittedName>
        <fullName evidence="3">Uncharacterized protein</fullName>
    </submittedName>
</protein>
<evidence type="ECO:0000313" key="3">
    <source>
        <dbReference type="EMBL" id="KNE72726.1"/>
    </source>
</evidence>
<feature type="region of interest" description="Disordered" evidence="2">
    <location>
        <begin position="605"/>
        <end position="627"/>
    </location>
</feature>
<name>A0A0L0TDH2_ALLM3</name>
<accession>A0A0L0TDH2</accession>